<evidence type="ECO:0000313" key="4">
    <source>
        <dbReference type="Proteomes" id="UP000772434"/>
    </source>
</evidence>
<dbReference type="Pfam" id="PF13391">
    <property type="entry name" value="HNH_2"/>
    <property type="match status" value="1"/>
</dbReference>
<dbReference type="InterPro" id="IPR003615">
    <property type="entry name" value="HNH_nuc"/>
</dbReference>
<keyword evidence="4" id="KW-1185">Reference proteome</keyword>
<organism evidence="3 4">
    <name type="scientific">Rhodocollybia butyracea</name>
    <dbReference type="NCBI Taxonomy" id="206335"/>
    <lineage>
        <taxon>Eukaryota</taxon>
        <taxon>Fungi</taxon>
        <taxon>Dikarya</taxon>
        <taxon>Basidiomycota</taxon>
        <taxon>Agaricomycotina</taxon>
        <taxon>Agaricomycetes</taxon>
        <taxon>Agaricomycetidae</taxon>
        <taxon>Agaricales</taxon>
        <taxon>Marasmiineae</taxon>
        <taxon>Omphalotaceae</taxon>
        <taxon>Rhodocollybia</taxon>
    </lineage>
</organism>
<feature type="compositionally biased region" description="Acidic residues" evidence="1">
    <location>
        <begin position="362"/>
        <end position="380"/>
    </location>
</feature>
<proteinExistence type="predicted"/>
<evidence type="ECO:0000259" key="2">
    <source>
        <dbReference type="Pfam" id="PF13391"/>
    </source>
</evidence>
<dbReference type="AlphaFoldDB" id="A0A9P5P3A0"/>
<name>A0A9P5P3A0_9AGAR</name>
<evidence type="ECO:0000313" key="3">
    <source>
        <dbReference type="EMBL" id="KAF9022573.1"/>
    </source>
</evidence>
<sequence>MAPPVPFTCPPAELDSPHAIVILHPPTQRYFLTLCTREYPIAGGGLSGISGILMILIIDACKILTGLYQARHTLHYELDNSIVTGDTYDMVPPGRYYLHVEDLDGNPLEYGLYKNFDTWRPPTRGEVPAHWFTESSPQSFANDYTPPWAGFASETRGAMQSLMSEKAKHDDNYRCAVTRLVSPTTIEAAHEVPVEKKGLFFKRNLVDQLCPRIPLPTTLQRSDRINDIRNYLSLDCHIRSLWDTHILVFYPLSPGQYIAYFIGDGDGHANQYHFAQLLLPLRSDPYLLFVRFALAVFHYKGDIPGVWEPRDALPEIKRVTEKKKKKKENQGSKKRKRQLMDDEDTTGDEDSSEGSGEQMDYVYEESSESEDGDSESESDDGPLAFKLLSKEAEAQGMELSEEMESLVGSYHPDRQRIAQTAAEYLARNPAVGLPPSSVLDYPVFRIS</sequence>
<feature type="compositionally biased region" description="Acidic residues" evidence="1">
    <location>
        <begin position="341"/>
        <end position="352"/>
    </location>
</feature>
<accession>A0A9P5P3A0</accession>
<gene>
    <name evidence="3" type="ORF">BDP27DRAFT_1353265</name>
</gene>
<dbReference type="Proteomes" id="UP000772434">
    <property type="component" value="Unassembled WGS sequence"/>
</dbReference>
<dbReference type="OrthoDB" id="3064585at2759"/>
<reference evidence="3" key="1">
    <citation type="submission" date="2020-11" db="EMBL/GenBank/DDBJ databases">
        <authorList>
            <consortium name="DOE Joint Genome Institute"/>
            <person name="Ahrendt S."/>
            <person name="Riley R."/>
            <person name="Andreopoulos W."/>
            <person name="Labutti K."/>
            <person name="Pangilinan J."/>
            <person name="Ruiz-Duenas F.J."/>
            <person name="Barrasa J.M."/>
            <person name="Sanchez-Garcia M."/>
            <person name="Camarero S."/>
            <person name="Miyauchi S."/>
            <person name="Serrano A."/>
            <person name="Linde D."/>
            <person name="Babiker R."/>
            <person name="Drula E."/>
            <person name="Ayuso-Fernandez I."/>
            <person name="Pacheco R."/>
            <person name="Padilla G."/>
            <person name="Ferreira P."/>
            <person name="Barriuso J."/>
            <person name="Kellner H."/>
            <person name="Castanera R."/>
            <person name="Alfaro M."/>
            <person name="Ramirez L."/>
            <person name="Pisabarro A.G."/>
            <person name="Kuo A."/>
            <person name="Tritt A."/>
            <person name="Lipzen A."/>
            <person name="He G."/>
            <person name="Yan M."/>
            <person name="Ng V."/>
            <person name="Cullen D."/>
            <person name="Martin F."/>
            <person name="Rosso M.-N."/>
            <person name="Henrissat B."/>
            <person name="Hibbett D."/>
            <person name="Martinez A.T."/>
            <person name="Grigoriev I.V."/>
        </authorList>
    </citation>
    <scope>NUCLEOTIDE SEQUENCE</scope>
    <source>
        <strain evidence="3">AH 40177</strain>
    </source>
</reference>
<comment type="caution">
    <text evidence="3">The sequence shown here is derived from an EMBL/GenBank/DDBJ whole genome shotgun (WGS) entry which is preliminary data.</text>
</comment>
<feature type="compositionally biased region" description="Basic residues" evidence="1">
    <location>
        <begin position="320"/>
        <end position="337"/>
    </location>
</feature>
<evidence type="ECO:0000256" key="1">
    <source>
        <dbReference type="SAM" id="MobiDB-lite"/>
    </source>
</evidence>
<feature type="domain" description="HNH nuclease" evidence="2">
    <location>
        <begin position="175"/>
        <end position="249"/>
    </location>
</feature>
<dbReference type="EMBL" id="JADNRY010001014">
    <property type="protein sequence ID" value="KAF9022573.1"/>
    <property type="molecule type" value="Genomic_DNA"/>
</dbReference>
<protein>
    <recommendedName>
        <fullName evidence="2">HNH nuclease domain-containing protein</fullName>
    </recommendedName>
</protein>
<feature type="region of interest" description="Disordered" evidence="1">
    <location>
        <begin position="318"/>
        <end position="407"/>
    </location>
</feature>